<protein>
    <submittedName>
        <fullName evidence="1">Uncharacterized protein</fullName>
    </submittedName>
</protein>
<organism evidence="1 2">
    <name type="scientific">Marinibactrum halimedae</name>
    <dbReference type="NCBI Taxonomy" id="1444977"/>
    <lineage>
        <taxon>Bacteria</taxon>
        <taxon>Pseudomonadati</taxon>
        <taxon>Pseudomonadota</taxon>
        <taxon>Gammaproteobacteria</taxon>
        <taxon>Cellvibrionales</taxon>
        <taxon>Cellvibrionaceae</taxon>
        <taxon>Marinibactrum</taxon>
    </lineage>
</organism>
<keyword evidence="2" id="KW-1185">Reference proteome</keyword>
<gene>
    <name evidence="1" type="ORF">GCM10007877_03820</name>
</gene>
<proteinExistence type="predicted"/>
<dbReference type="Pfam" id="PF09474">
    <property type="entry name" value="Type_III_YscX"/>
    <property type="match status" value="1"/>
</dbReference>
<evidence type="ECO:0000313" key="1">
    <source>
        <dbReference type="EMBL" id="GLS24668.1"/>
    </source>
</evidence>
<reference evidence="1 2" key="1">
    <citation type="journal article" date="2014" name="Int. J. Syst. Evol. Microbiol.">
        <title>Complete genome sequence of Corynebacterium casei LMG S-19264T (=DSM 44701T), isolated from a smear-ripened cheese.</title>
        <authorList>
            <consortium name="US DOE Joint Genome Institute (JGI-PGF)"/>
            <person name="Walter F."/>
            <person name="Albersmeier A."/>
            <person name="Kalinowski J."/>
            <person name="Ruckert C."/>
        </authorList>
    </citation>
    <scope>NUCLEOTIDE SEQUENCE [LARGE SCALE GENOMIC DNA]</scope>
    <source>
        <strain evidence="1 2">NBRC 110095</strain>
    </source>
</reference>
<dbReference type="RefSeq" id="WP_232593662.1">
    <property type="nucleotide sequence ID" value="NZ_BSPD01000017.1"/>
</dbReference>
<accession>A0AA37T1R6</accession>
<comment type="caution">
    <text evidence="1">The sequence shown here is derived from an EMBL/GenBank/DDBJ whole genome shotgun (WGS) entry which is preliminary data.</text>
</comment>
<evidence type="ECO:0000313" key="2">
    <source>
        <dbReference type="Proteomes" id="UP001156870"/>
    </source>
</evidence>
<dbReference type="AlphaFoldDB" id="A0AA37T1R6"/>
<dbReference type="Proteomes" id="UP001156870">
    <property type="component" value="Unassembled WGS sequence"/>
</dbReference>
<sequence length="131" mass="14942">MVNNDTKATLNFSGGIETVSYLERQRDFPALPKAKRIIYFTEDAAPSHLAKLYQKFTSKCLLDKICRPQKQEFNTVENELSHQGALSAIDWLNTLEGKIPQPLAEKAQDVLKRIAELEITEQVQRNLLKQV</sequence>
<dbReference type="InterPro" id="IPR012672">
    <property type="entry name" value="T3SS_YscX"/>
</dbReference>
<name>A0AA37T1R6_9GAMM</name>
<dbReference type="EMBL" id="BSPD01000017">
    <property type="protein sequence ID" value="GLS24668.1"/>
    <property type="molecule type" value="Genomic_DNA"/>
</dbReference>